<sequence>MPLYVPEDDVLLNAIDEKLARLAADKAKRRQPVVFNNAPEWAIPQQVVPQQPLLNRTAIPFNNAPSYEIPVSFGALEQAPGLTMPQAGQMAEQVTPAEPPKREYAWWEKPAEGLDWAMKEAGQGIAKLPVVPEVLRSTPVQWALGGLQWLDELVAASTLQPLFLSPGEMVTNTVQEKLEKYRKWNAPTYLKGVVEILNPIDLGLFVGWAVKGAKALAKGAKLVSKSLKAADEIAPWVAEAALAELGEEAAYKIIPKAGSLLKLTPTSELVKDLGDGWFRRLVRKEAEKHPVYKTLIEAVGGRSMFATDAPQNALDHTYNSLFGYAVHLEDAGKRMGLGKIALFNQLGGRNVQDIFKIKDGIVGVVKETADSPSLAGKVSRYVTDVFRRPEAYEWVDPAARKTLDDIFEWRDWMQQFARDNGVKIPILKDEMGNLLEYFPKIATGKVLESGEQIALRSANPFLHEIYTTMQEGMANGIRYSDDIIGMMDVVQNTITSKVARKYLVEDLKELGTKYADRWMLYNPKLSDEFADWTAKKGILQKTGTAVKNFTPGAGQIIGKPIRKDLLDDLREIGLGDLADKITVVQRVRGINVGKYLKLNAESLSTRLGINKAEFNVFLEEVSKGDLDYDDIVKLLNGYSKKQSEIVDISQRAWREAANEEFDVLHKRAKTLAAEVKDAISEQYDNAKPLRAQVSELKKMYGRVKSEEGQIGRLAELRQYAFPKDVTETVNKVIGERGNEWLRAASKVSGVSRTLTATLDLSTLFITGLPVFGRNPLAWAKGAWGVLQAIKDPNYINKYLTSNRDLLMLYISKGGSADVVDMFESAGDIGRVLQETGEKIGKEAGGKLGRDIGAQVLGRAESVYQTMGAVSRLELFKAGLADITSKGMADELAELQTRQLVRSIELMTGNISTKAIGIPLLNRQFESAFLLFAPRYTRASLALVGDTMRGGIAGSEARKAIGGMLVGGLTMYHAVCTALEQQEQLDPSSSKFMTIEVGNRRVGVGGIYTSLLRMLAETVTDVAQGDISKLSPLNTSRTDNPFYRFFYSRTAPLTSFVSGLAFEHTNYLGEPLESVEDYVQFLSDKITPMALQSVMSWEEKSWQGPMNRPAVFTANFMGLREFPKSPFEMRDEARDNVALNKYGKEYEELTRAERNEVNSNPTIKTLDVEAGKIEERTGDKESITFNRFSEQVAEARERRDDLINRAAQVAEQNGDYQWFNQTIGEIEGAYVAQYKGLSSSTEYSEVLKKLDERRAKGGLKPEEELDIAYNVWANVMYGEKPDPRFGEMYSEFGEPNYNNQEKFRKWFIANYGERAMDYIENERPVSGRELHPLYLELRQARRMLKPYWAVATNYENTIGKPTTRYQQARMNKVVGNVRQKMLRTNRALNTVYTKFYREKPLP</sequence>
<reference evidence="2" key="1">
    <citation type="submission" date="2020-03" db="EMBL/GenBank/DDBJ databases">
        <title>The deep terrestrial virosphere.</title>
        <authorList>
            <person name="Holmfeldt K."/>
            <person name="Nilsson E."/>
            <person name="Simone D."/>
            <person name="Lopez-Fernandez M."/>
            <person name="Wu X."/>
            <person name="de Brujin I."/>
            <person name="Lundin D."/>
            <person name="Andersson A."/>
            <person name="Bertilsson S."/>
            <person name="Dopson M."/>
        </authorList>
    </citation>
    <scope>NUCLEOTIDE SEQUENCE</scope>
    <source>
        <strain evidence="2">MM415B02203</strain>
    </source>
</reference>
<protein>
    <submittedName>
        <fullName evidence="2">Uncharacterized protein</fullName>
    </submittedName>
</protein>
<feature type="coiled-coil region" evidence="1">
    <location>
        <begin position="1184"/>
        <end position="1211"/>
    </location>
</feature>
<keyword evidence="1" id="KW-0175">Coiled coil</keyword>
<proteinExistence type="predicted"/>
<gene>
    <name evidence="2" type="ORF">MM415B02203_0004</name>
</gene>
<organism evidence="2">
    <name type="scientific">viral metagenome</name>
    <dbReference type="NCBI Taxonomy" id="1070528"/>
    <lineage>
        <taxon>unclassified sequences</taxon>
        <taxon>metagenomes</taxon>
        <taxon>organismal metagenomes</taxon>
    </lineage>
</organism>
<dbReference type="EMBL" id="MT142582">
    <property type="protein sequence ID" value="QJA85554.1"/>
    <property type="molecule type" value="Genomic_DNA"/>
</dbReference>
<name>A0A6M3KVT7_9ZZZZ</name>
<accession>A0A6M3KVT7</accession>
<evidence type="ECO:0000256" key="1">
    <source>
        <dbReference type="SAM" id="Coils"/>
    </source>
</evidence>
<evidence type="ECO:0000313" key="2">
    <source>
        <dbReference type="EMBL" id="QJA85554.1"/>
    </source>
</evidence>